<dbReference type="HOGENOM" id="CLU_033907_2_0_1"/>
<dbReference type="AlphaFoldDB" id="A0A0A1T515"/>
<proteinExistence type="predicted"/>
<evidence type="ECO:0000313" key="2">
    <source>
        <dbReference type="Proteomes" id="UP000039046"/>
    </source>
</evidence>
<dbReference type="Gene3D" id="3.40.50.300">
    <property type="entry name" value="P-loop containing nucleotide triphosphate hydrolases"/>
    <property type="match status" value="1"/>
</dbReference>
<dbReference type="Proteomes" id="UP000039046">
    <property type="component" value="Unassembled WGS sequence"/>
</dbReference>
<organism evidence="1 2">
    <name type="scientific">[Torrubiella] hemipterigena</name>
    <dbReference type="NCBI Taxonomy" id="1531966"/>
    <lineage>
        <taxon>Eukaryota</taxon>
        <taxon>Fungi</taxon>
        <taxon>Dikarya</taxon>
        <taxon>Ascomycota</taxon>
        <taxon>Pezizomycotina</taxon>
        <taxon>Sordariomycetes</taxon>
        <taxon>Hypocreomycetidae</taxon>
        <taxon>Hypocreales</taxon>
        <taxon>Clavicipitaceae</taxon>
        <taxon>Clavicipitaceae incertae sedis</taxon>
        <taxon>'Torrubiella' clade</taxon>
    </lineage>
</organism>
<sequence>MTAAISSPRRDVFLFSHPRTASNLLCHLLSNQPGWVETKYHFAGAFDLTRAGLDNGPLGALDTEKRKELDEAMSSGMQALEHDQQAAIDNNHNHLVKNHVAHVWQRPLLWQSIYPDNNDNYVRDDPSTHDINPTVFADDFFKTWQPIVLIRHPALVFESWYRAEIRVRPINVADKSWRLYTTLCYLRQLYDWLSARAYNNQSLAPVIMDADDILANGPAVQKLCELCGMDPSLVCSEWGTLNTGKILSSRHESYMSGFWNSKGIDKSKTAEGLDLQSKYTAWDEEFGAEVSAQMKVWVEEALLDYEFLKGKRLQ</sequence>
<gene>
    <name evidence="1" type="ORF">VHEMI07901</name>
</gene>
<evidence type="ECO:0000313" key="1">
    <source>
        <dbReference type="EMBL" id="CEJ92241.1"/>
    </source>
</evidence>
<dbReference type="SUPFAM" id="SSF52540">
    <property type="entry name" value="P-loop containing nucleoside triphosphate hydrolases"/>
    <property type="match status" value="1"/>
</dbReference>
<dbReference type="InterPro" id="IPR027417">
    <property type="entry name" value="P-loop_NTPase"/>
</dbReference>
<evidence type="ECO:0008006" key="3">
    <source>
        <dbReference type="Google" id="ProtNLM"/>
    </source>
</evidence>
<reference evidence="1 2" key="1">
    <citation type="journal article" date="2015" name="Genome Announc.">
        <title>Draft Genome Sequence and Gene Annotation of the Entomopathogenic Fungus Verticillium hemipterigenum.</title>
        <authorList>
            <person name="Horn F."/>
            <person name="Habel A."/>
            <person name="Scharf D.H."/>
            <person name="Dworschak J."/>
            <person name="Brakhage A.A."/>
            <person name="Guthke R."/>
            <person name="Hertweck C."/>
            <person name="Linde J."/>
        </authorList>
    </citation>
    <scope>NUCLEOTIDE SEQUENCE [LARGE SCALE GENOMIC DNA]</scope>
</reference>
<dbReference type="EMBL" id="CDHN01000004">
    <property type="protein sequence ID" value="CEJ92241.1"/>
    <property type="molecule type" value="Genomic_DNA"/>
</dbReference>
<accession>A0A0A1T515</accession>
<dbReference type="STRING" id="1531966.A0A0A1T515"/>
<name>A0A0A1T515_9HYPO</name>
<dbReference type="PANTHER" id="PTHR48312">
    <property type="match status" value="1"/>
</dbReference>
<dbReference type="PANTHER" id="PTHR48312:SF1">
    <property type="entry name" value="SULFOTRANSFERASE"/>
    <property type="match status" value="1"/>
</dbReference>
<protein>
    <recommendedName>
        <fullName evidence="3">Sulfotransferase family protein</fullName>
    </recommendedName>
</protein>
<keyword evidence="2" id="KW-1185">Reference proteome</keyword>